<dbReference type="InterPro" id="IPR023346">
    <property type="entry name" value="Lysozyme-like_dom_sf"/>
</dbReference>
<feature type="region of interest" description="Disordered" evidence="1">
    <location>
        <begin position="43"/>
        <end position="62"/>
    </location>
</feature>
<name>A0A345M9R4_9CAUD</name>
<feature type="compositionally biased region" description="Polar residues" evidence="1">
    <location>
        <begin position="43"/>
        <end position="58"/>
    </location>
</feature>
<reference evidence="2 3" key="1">
    <citation type="submission" date="2018-07" db="EMBL/GenBank/DDBJ databases">
        <authorList>
            <person name="Wofford K.M."/>
            <person name="Typhair T.J."/>
            <person name="Gonzales M.A."/>
            <person name="Castillo J.C."/>
            <person name="Smith B.R."/>
            <person name="Klug H.M."/>
            <person name="Hughes L.E."/>
            <person name="Garlena R.A."/>
            <person name="Russell D.A."/>
            <person name="Pope W.H."/>
            <person name="Jacobs-Sera D."/>
            <person name="Hatfull G.F."/>
        </authorList>
    </citation>
    <scope>NUCLEOTIDE SEQUENCE [LARGE SCALE GENOMIC DNA]</scope>
</reference>
<keyword evidence="3" id="KW-1185">Reference proteome</keyword>
<protein>
    <submittedName>
        <fullName evidence="2">Endolysin</fullName>
    </submittedName>
</protein>
<organism evidence="2 3">
    <name type="scientific">Streptomyces phage Wofford</name>
    <dbReference type="NCBI Taxonomy" id="2283267"/>
    <lineage>
        <taxon>Viruses</taxon>
        <taxon>Duplodnaviria</taxon>
        <taxon>Heunggongvirae</taxon>
        <taxon>Uroviricota</taxon>
        <taxon>Caudoviricetes</taxon>
        <taxon>Stanwilliamsviridae</taxon>
        <taxon>Boydwoodruffvirinae</taxon>
        <taxon>Karimacvirus</taxon>
        <taxon>Karimacvirus wofford</taxon>
        <taxon>Streptomyces virus Wofford</taxon>
    </lineage>
</organism>
<accession>A0A345M9R4</accession>
<evidence type="ECO:0000256" key="1">
    <source>
        <dbReference type="SAM" id="MobiDB-lite"/>
    </source>
</evidence>
<gene>
    <name evidence="2" type="primary">39</name>
    <name evidence="2" type="ORF">SEA_WOFFORD_39</name>
</gene>
<dbReference type="Proteomes" id="UP000260216">
    <property type="component" value="Segment"/>
</dbReference>
<dbReference type="SUPFAM" id="SSF53955">
    <property type="entry name" value="Lysozyme-like"/>
    <property type="match status" value="1"/>
</dbReference>
<evidence type="ECO:0000313" key="2">
    <source>
        <dbReference type="EMBL" id="AXH67235.1"/>
    </source>
</evidence>
<dbReference type="RefSeq" id="YP_009839727.1">
    <property type="nucleotide sequence ID" value="NC_048722.1"/>
</dbReference>
<dbReference type="KEGG" id="vg:55609447"/>
<dbReference type="Gene3D" id="1.10.530.10">
    <property type="match status" value="1"/>
</dbReference>
<sequence>MDQKMKGNIASMALCLGVAAAVFAQAASDMGALPLEAEKPNVTQSVSPKATPSTNESPVVNVPKITPPVTLNASPVAYSNSVKSSKDYAYSKIKGTYKKTYKTQWPCLNNLWIKESSWNYKAKNPYSGAYGIPQALPATKMASAGKDWKTNARTQINWGLHKYIYPRYGTPCNAWSHFKRKGWY</sequence>
<dbReference type="EMBL" id="MH576968">
    <property type="protein sequence ID" value="AXH67235.1"/>
    <property type="molecule type" value="Genomic_DNA"/>
</dbReference>
<proteinExistence type="predicted"/>
<evidence type="ECO:0000313" key="3">
    <source>
        <dbReference type="Proteomes" id="UP000260216"/>
    </source>
</evidence>
<dbReference type="GeneID" id="55609447"/>